<accession>A0A8T2ECC2</accession>
<organism evidence="1 2">
    <name type="scientific">Arabidopsis suecica</name>
    <name type="common">Swedish thale-cress</name>
    <name type="synonym">Cardaminopsis suecica</name>
    <dbReference type="NCBI Taxonomy" id="45249"/>
    <lineage>
        <taxon>Eukaryota</taxon>
        <taxon>Viridiplantae</taxon>
        <taxon>Streptophyta</taxon>
        <taxon>Embryophyta</taxon>
        <taxon>Tracheophyta</taxon>
        <taxon>Spermatophyta</taxon>
        <taxon>Magnoliopsida</taxon>
        <taxon>eudicotyledons</taxon>
        <taxon>Gunneridae</taxon>
        <taxon>Pentapetalae</taxon>
        <taxon>rosids</taxon>
        <taxon>malvids</taxon>
        <taxon>Brassicales</taxon>
        <taxon>Brassicaceae</taxon>
        <taxon>Camelineae</taxon>
        <taxon>Arabidopsis</taxon>
    </lineage>
</organism>
<evidence type="ECO:0000313" key="1">
    <source>
        <dbReference type="EMBL" id="KAG7619643.1"/>
    </source>
</evidence>
<gene>
    <name evidence="1" type="ORF">ISN44_As04g005380</name>
</gene>
<dbReference type="OrthoDB" id="10581007at2759"/>
<evidence type="ECO:0000313" key="2">
    <source>
        <dbReference type="Proteomes" id="UP000694251"/>
    </source>
</evidence>
<protein>
    <submittedName>
        <fullName evidence="1">Uncharacterized protein</fullName>
    </submittedName>
</protein>
<proteinExistence type="predicted"/>
<reference evidence="1 2" key="1">
    <citation type="submission" date="2020-12" db="EMBL/GenBank/DDBJ databases">
        <title>Concerted genomic and epigenomic changes stabilize Arabidopsis allopolyploids.</title>
        <authorList>
            <person name="Chen Z."/>
        </authorList>
    </citation>
    <scope>NUCLEOTIDE SEQUENCE [LARGE SCALE GENOMIC DNA]</scope>
    <source>
        <strain evidence="1">As9502</strain>
        <tissue evidence="1">Leaf</tissue>
    </source>
</reference>
<comment type="caution">
    <text evidence="1">The sequence shown here is derived from an EMBL/GenBank/DDBJ whole genome shotgun (WGS) entry which is preliminary data.</text>
</comment>
<keyword evidence="2" id="KW-1185">Reference proteome</keyword>
<dbReference type="Proteomes" id="UP000694251">
    <property type="component" value="Chromosome 4"/>
</dbReference>
<dbReference type="EMBL" id="JAEFBJ010000004">
    <property type="protein sequence ID" value="KAG7619643.1"/>
    <property type="molecule type" value="Genomic_DNA"/>
</dbReference>
<sequence>MNECYHGRSMPKFPSIIIPSNIFKYHPTSTMTKFRIMFFEEDFACHKRDLSCVTKQSVSDYKPIVSRILDDALLPIELLVPARITSLISSSTSLCRCTLTTMFSIDLFVEDRSTNRDLTCDKTQSSLCLKSLVESLLIYFIYFVLTLRNAFLFVVLNLWSFAFYRLVVGLFE</sequence>
<dbReference type="AlphaFoldDB" id="A0A8T2ECC2"/>
<name>A0A8T2ECC2_ARASU</name>